<feature type="compositionally biased region" description="Pro residues" evidence="1">
    <location>
        <begin position="563"/>
        <end position="575"/>
    </location>
</feature>
<dbReference type="GeneID" id="63700104"/>
<name>A0A017S4C1_ASPRC</name>
<dbReference type="HOGENOM" id="CLU_014084_0_0_1"/>
<dbReference type="EMBL" id="KK088444">
    <property type="protein sequence ID" value="EYE91464.1"/>
    <property type="molecule type" value="Genomic_DNA"/>
</dbReference>
<feature type="compositionally biased region" description="Basic residues" evidence="1">
    <location>
        <begin position="453"/>
        <end position="462"/>
    </location>
</feature>
<feature type="compositionally biased region" description="Acidic residues" evidence="1">
    <location>
        <begin position="346"/>
        <end position="399"/>
    </location>
</feature>
<accession>A0A017S4C1</accession>
<gene>
    <name evidence="2" type="ORF">EURHEDRAFT_464675</name>
</gene>
<feature type="region of interest" description="Disordered" evidence="1">
    <location>
        <begin position="22"/>
        <end position="166"/>
    </location>
</feature>
<evidence type="ECO:0000313" key="3">
    <source>
        <dbReference type="Proteomes" id="UP000019804"/>
    </source>
</evidence>
<evidence type="ECO:0000313" key="2">
    <source>
        <dbReference type="EMBL" id="EYE91464.1"/>
    </source>
</evidence>
<feature type="compositionally biased region" description="Polar residues" evidence="1">
    <location>
        <begin position="543"/>
        <end position="555"/>
    </location>
</feature>
<dbReference type="RefSeq" id="XP_040635154.1">
    <property type="nucleotide sequence ID" value="XM_040784980.1"/>
</dbReference>
<feature type="region of interest" description="Disordered" evidence="1">
    <location>
        <begin position="501"/>
        <end position="641"/>
    </location>
</feature>
<sequence>MAHFRGGDRPFSSIHKIVKMLLSPHSSNKPASQDTTDMAEDVDEPPDHRFLPSSPMHAHDDDTLVYVKSPPVPESLLTRALKNSPELSPTEPQPSYGHRVSFRSYPQSNVSGVSTAELTSDGGMTTSPSLSNTPSPPAPSHLTGRRSSTTTNKNAAADPSECTVEANLGRKRCISFACGRKTEGQQKPQQPQSPTPPKPITENKESEPIPTEPMKRKTTLTFACPSKSPEPARERSPVRKTAFRSRPRCSPAPTARRASQPEKEPPAPITIPQAESPQESTPTDRRGVPTRGLGKFEESEATRFHEFASSVEEDDEWVAKAGEYTNKITLSDCMKKEIAIRKLGEEAEQEALEDEDFDDEEDDDDDSADEDEDDADTDDGNETDNEAGFADSDDSDAGSDYEFWATTTTTAATSPQTIDIPRQPLDRRVSNASYDSPFDNEKRNWPPALTGKPGRRSSKTPRMRPGTPNLPDSTDFVCGTLDEDRPLEAAYKSCMEQRRLSKQVVIPQDIDPSFPTSDPEDEDEDEEDEVEESVVDEAPRGRSSATQSQKTSPRLSPSKRMVSPPPKRMVSPPPRQGRSSPKRLRSPPPPTMKQLKLPSPIDRRPSEEAPIMHPQGVNISELVQRPSVTRTKSLPRTPNPFFASLEEWRPRWTGIDDSSDESSRTREVHTRGPIDIVEGLEKKRQKRKEKFWRQHCRRAAKEQMVRRPIPGKGAERMKELGLEVAERCRAYGVGEDAQLVLSV</sequence>
<feature type="compositionally biased region" description="Polar residues" evidence="1">
    <location>
        <begin position="24"/>
        <end position="36"/>
    </location>
</feature>
<feature type="compositionally biased region" description="Acidic residues" evidence="1">
    <location>
        <begin position="518"/>
        <end position="535"/>
    </location>
</feature>
<feature type="compositionally biased region" description="Polar residues" evidence="1">
    <location>
        <begin position="626"/>
        <end position="636"/>
    </location>
</feature>
<evidence type="ECO:0000256" key="1">
    <source>
        <dbReference type="SAM" id="MobiDB-lite"/>
    </source>
</evidence>
<dbReference type="STRING" id="1388766.A0A017S4C1"/>
<dbReference type="Pfam" id="PF10446">
    <property type="entry name" value="DUF2457"/>
    <property type="match status" value="1"/>
</dbReference>
<reference evidence="3" key="1">
    <citation type="journal article" date="2014" name="Nat. Commun.">
        <title>Genomic adaptations of the halophilic Dead Sea filamentous fungus Eurotium rubrum.</title>
        <authorList>
            <person name="Kis-Papo T."/>
            <person name="Weig A.R."/>
            <person name="Riley R."/>
            <person name="Persoh D."/>
            <person name="Salamov A."/>
            <person name="Sun H."/>
            <person name="Lipzen A."/>
            <person name="Wasser S.P."/>
            <person name="Rambold G."/>
            <person name="Grigoriev I.V."/>
            <person name="Nevo E."/>
        </authorList>
    </citation>
    <scope>NUCLEOTIDE SEQUENCE [LARGE SCALE GENOMIC DNA]</scope>
    <source>
        <strain evidence="3">CBS 135680</strain>
    </source>
</reference>
<feature type="compositionally biased region" description="Basic and acidic residues" evidence="1">
    <location>
        <begin position="294"/>
        <end position="306"/>
    </location>
</feature>
<dbReference type="AlphaFoldDB" id="A0A017S4C1"/>
<dbReference type="OrthoDB" id="2011769at2759"/>
<feature type="region of interest" description="Disordered" evidence="1">
    <location>
        <begin position="344"/>
        <end position="480"/>
    </location>
</feature>
<protein>
    <submittedName>
        <fullName evidence="2">Uncharacterized protein</fullName>
    </submittedName>
</protein>
<dbReference type="Proteomes" id="UP000019804">
    <property type="component" value="Unassembled WGS sequence"/>
</dbReference>
<feature type="compositionally biased region" description="Polar residues" evidence="1">
    <location>
        <begin position="145"/>
        <end position="154"/>
    </location>
</feature>
<keyword evidence="3" id="KW-1185">Reference proteome</keyword>
<feature type="compositionally biased region" description="Polar residues" evidence="1">
    <location>
        <begin position="104"/>
        <end position="124"/>
    </location>
</feature>
<proteinExistence type="predicted"/>
<dbReference type="InterPro" id="IPR018853">
    <property type="entry name" value="DUF2457"/>
</dbReference>
<organism evidence="2 3">
    <name type="scientific">Aspergillus ruber (strain CBS 135680)</name>
    <dbReference type="NCBI Taxonomy" id="1388766"/>
    <lineage>
        <taxon>Eukaryota</taxon>
        <taxon>Fungi</taxon>
        <taxon>Dikarya</taxon>
        <taxon>Ascomycota</taxon>
        <taxon>Pezizomycotina</taxon>
        <taxon>Eurotiomycetes</taxon>
        <taxon>Eurotiomycetidae</taxon>
        <taxon>Eurotiales</taxon>
        <taxon>Aspergillaceae</taxon>
        <taxon>Aspergillus</taxon>
        <taxon>Aspergillus subgen. Aspergillus</taxon>
    </lineage>
</organism>
<feature type="region of interest" description="Disordered" evidence="1">
    <location>
        <begin position="181"/>
        <end position="313"/>
    </location>
</feature>